<dbReference type="GO" id="GO:0005730">
    <property type="term" value="C:nucleolus"/>
    <property type="evidence" value="ECO:0007669"/>
    <property type="project" value="UniProtKB-SubCell"/>
</dbReference>
<dbReference type="RefSeq" id="XP_066804211.1">
    <property type="nucleotide sequence ID" value="XM_066945522.1"/>
</dbReference>
<comment type="caution">
    <text evidence="10">The sequence shown here is derived from an EMBL/GenBank/DDBJ whole genome shotgun (WGS) entry which is preliminary data.</text>
</comment>
<feature type="compositionally biased region" description="Basic residues" evidence="8">
    <location>
        <begin position="568"/>
        <end position="578"/>
    </location>
</feature>
<feature type="compositionally biased region" description="Acidic residues" evidence="8">
    <location>
        <begin position="94"/>
        <end position="114"/>
    </location>
</feature>
<reference evidence="10 11" key="1">
    <citation type="journal article" date="2024" name="bioRxiv">
        <title>Comparative genomics of Cryptococcus and Kwoniella reveals pathogenesis evolution and contrasting karyotype dynamics via intercentromeric recombination or chromosome fusion.</title>
        <authorList>
            <person name="Coelho M.A."/>
            <person name="David-Palma M."/>
            <person name="Shea T."/>
            <person name="Bowers K."/>
            <person name="McGinley-Smith S."/>
            <person name="Mohammad A.W."/>
            <person name="Gnirke A."/>
            <person name="Yurkov A.M."/>
            <person name="Nowrousian M."/>
            <person name="Sun S."/>
            <person name="Cuomo C.A."/>
            <person name="Heitman J."/>
        </authorList>
    </citation>
    <scope>NUCLEOTIDE SEQUENCE [LARGE SCALE GENOMIC DNA]</scope>
    <source>
        <strain evidence="10 11">CBS 13917</strain>
    </source>
</reference>
<dbReference type="Proteomes" id="UP001388673">
    <property type="component" value="Unassembled WGS sequence"/>
</dbReference>
<dbReference type="InterPro" id="IPR000504">
    <property type="entry name" value="RRM_dom"/>
</dbReference>
<organism evidence="10 11">
    <name type="scientific">Kwoniella newhampshirensis</name>
    <dbReference type="NCBI Taxonomy" id="1651941"/>
    <lineage>
        <taxon>Eukaryota</taxon>
        <taxon>Fungi</taxon>
        <taxon>Dikarya</taxon>
        <taxon>Basidiomycota</taxon>
        <taxon>Agaricomycotina</taxon>
        <taxon>Tremellomycetes</taxon>
        <taxon>Tremellales</taxon>
        <taxon>Cryptococcaceae</taxon>
        <taxon>Kwoniella</taxon>
    </lineage>
</organism>
<gene>
    <name evidence="10" type="ORF">IAR55_002409</name>
</gene>
<dbReference type="InterPro" id="IPR035979">
    <property type="entry name" value="RBD_domain_sf"/>
</dbReference>
<comment type="similarity">
    <text evidence="3">Belongs to the RRM RBM34 family.</text>
</comment>
<comment type="function">
    <text evidence="1">Involved in pre-25S rRNA processing.</text>
</comment>
<proteinExistence type="inferred from homology"/>
<dbReference type="PROSITE" id="PS50102">
    <property type="entry name" value="RRM"/>
    <property type="match status" value="1"/>
</dbReference>
<dbReference type="PANTHER" id="PTHR23236">
    <property type="entry name" value="EUKARYOTIC TRANSLATION INITIATION FACTOR 4B/4H"/>
    <property type="match status" value="1"/>
</dbReference>
<feature type="region of interest" description="Disordered" evidence="8">
    <location>
        <begin position="490"/>
        <end position="592"/>
    </location>
</feature>
<dbReference type="PANTHER" id="PTHR23236:SF25">
    <property type="entry name" value="RNA-BINDING PROTEIN 34"/>
    <property type="match status" value="1"/>
</dbReference>
<keyword evidence="11" id="KW-1185">Reference proteome</keyword>
<dbReference type="Pfam" id="PF00076">
    <property type="entry name" value="RRM_1"/>
    <property type="match status" value="1"/>
</dbReference>
<dbReference type="Gene3D" id="3.30.70.330">
    <property type="match status" value="2"/>
</dbReference>
<evidence type="ECO:0000313" key="10">
    <source>
        <dbReference type="EMBL" id="KAK8861586.1"/>
    </source>
</evidence>
<dbReference type="AlphaFoldDB" id="A0AAW0YZ55"/>
<feature type="region of interest" description="Disordered" evidence="8">
    <location>
        <begin position="220"/>
        <end position="263"/>
    </location>
</feature>
<dbReference type="SMART" id="SM00360">
    <property type="entry name" value="RRM"/>
    <property type="match status" value="1"/>
</dbReference>
<dbReference type="GeneID" id="92179667"/>
<comment type="subcellular location">
    <subcellularLocation>
        <location evidence="2">Nucleus</location>
        <location evidence="2">Nucleolus</location>
    </subcellularLocation>
</comment>
<evidence type="ECO:0000256" key="2">
    <source>
        <dbReference type="ARBA" id="ARBA00004604"/>
    </source>
</evidence>
<sequence length="592" mass="64549">MAKNSTKSNGKGKAPVIDKNNKRKRQDGKGEKTEAGLSLFGGVKDADLDDVFNKSTALSAPASAPVASSSKLPVENVAEPTSKKSRKQPSPELESSDDEDDAEEAQDDEDDPESEDHKDENEEESEDSSAASDEEFMHESVKAKLEKKAAAKKAKALGKWTPPGETQADRDRRTVFVGNLPIDVAKSKSALHQLRSHLLTFAPTAKIESIRFRSVPFATPTAALPTDDPEKDENQRAKREKERAKAWRSQQEAEGPKSKKRGDDEVDAAKVFIDAKGKRKVAFIKKEFHSELGSCNAYVVFAHPHPDRAANVAPILDPYEAATAVLVANGSSVLDRTIRVDSLRLPSAVALASASNALSKRDAWLPSGTDPKKSLFVGGLDYAAKDEDVRVFFEELIKAERGAGEGKWVTGVRIVRDQQTQLGKGFGYVHLKDRESVEEILAMDQKKIKFAKRYLRVQPCKTLPAANTLSNTIKSLAKPEHKKGAKALAEKSKSTYKTASGPVPKGNPKLGEKIKDLSKEERKAVKSTDADRQARRMAKKKSRLALEKSDKGAVKLGLTRSEKEKTKGGKAKAKKGKIRGPNAIAKMKGTRA</sequence>
<evidence type="ECO:0000256" key="4">
    <source>
        <dbReference type="ARBA" id="ARBA00015520"/>
    </source>
</evidence>
<feature type="compositionally biased region" description="Basic and acidic residues" evidence="8">
    <location>
        <begin position="254"/>
        <end position="263"/>
    </location>
</feature>
<accession>A0AAW0YZ55</accession>
<dbReference type="GO" id="GO:0000463">
    <property type="term" value="P:maturation of LSU-rRNA from tricistronic rRNA transcript (SSU-rRNA, 5.8S rRNA, LSU-rRNA)"/>
    <property type="evidence" value="ECO:0007669"/>
    <property type="project" value="TreeGrafter"/>
</dbReference>
<evidence type="ECO:0000256" key="7">
    <source>
        <dbReference type="PROSITE-ProRule" id="PRU00176"/>
    </source>
</evidence>
<feature type="compositionally biased region" description="Acidic residues" evidence="8">
    <location>
        <begin position="121"/>
        <end position="134"/>
    </location>
</feature>
<protein>
    <recommendedName>
        <fullName evidence="4">Nucleolar protein 12</fullName>
    </recommendedName>
</protein>
<evidence type="ECO:0000313" key="11">
    <source>
        <dbReference type="Proteomes" id="UP001388673"/>
    </source>
</evidence>
<feature type="compositionally biased region" description="Basic and acidic residues" evidence="8">
    <location>
        <begin position="232"/>
        <end position="245"/>
    </location>
</feature>
<feature type="region of interest" description="Disordered" evidence="8">
    <location>
        <begin position="58"/>
        <end position="172"/>
    </location>
</feature>
<name>A0AAW0YZ55_9TREE</name>
<feature type="compositionally biased region" description="Basic and acidic residues" evidence="8">
    <location>
        <begin position="544"/>
        <end position="553"/>
    </location>
</feature>
<feature type="compositionally biased region" description="Low complexity" evidence="8">
    <location>
        <begin position="58"/>
        <end position="74"/>
    </location>
</feature>
<keyword evidence="5 7" id="KW-0694">RNA-binding</keyword>
<evidence type="ECO:0000256" key="3">
    <source>
        <dbReference type="ARBA" id="ARBA00007077"/>
    </source>
</evidence>
<evidence type="ECO:0000256" key="6">
    <source>
        <dbReference type="ARBA" id="ARBA00023242"/>
    </source>
</evidence>
<feature type="domain" description="RRM" evidence="9">
    <location>
        <begin position="373"/>
        <end position="462"/>
    </location>
</feature>
<evidence type="ECO:0000259" key="9">
    <source>
        <dbReference type="PROSITE" id="PS50102"/>
    </source>
</evidence>
<feature type="compositionally biased region" description="Basic and acidic residues" evidence="8">
    <location>
        <begin position="135"/>
        <end position="149"/>
    </location>
</feature>
<keyword evidence="6" id="KW-0539">Nucleus</keyword>
<evidence type="ECO:0000256" key="5">
    <source>
        <dbReference type="ARBA" id="ARBA00022884"/>
    </source>
</evidence>
<dbReference type="KEGG" id="kne:92179667"/>
<feature type="region of interest" description="Disordered" evidence="8">
    <location>
        <begin position="1"/>
        <end position="44"/>
    </location>
</feature>
<dbReference type="EMBL" id="JBCAWK010000004">
    <property type="protein sequence ID" value="KAK8861586.1"/>
    <property type="molecule type" value="Genomic_DNA"/>
</dbReference>
<dbReference type="GO" id="GO:0019843">
    <property type="term" value="F:rRNA binding"/>
    <property type="evidence" value="ECO:0007669"/>
    <property type="project" value="TreeGrafter"/>
</dbReference>
<dbReference type="InterPro" id="IPR012677">
    <property type="entry name" value="Nucleotide-bd_a/b_plait_sf"/>
</dbReference>
<feature type="compositionally biased region" description="Basic and acidic residues" evidence="8">
    <location>
        <begin position="510"/>
        <end position="534"/>
    </location>
</feature>
<evidence type="ECO:0000256" key="8">
    <source>
        <dbReference type="SAM" id="MobiDB-lite"/>
    </source>
</evidence>
<dbReference type="SUPFAM" id="SSF54928">
    <property type="entry name" value="RNA-binding domain, RBD"/>
    <property type="match status" value="1"/>
</dbReference>
<evidence type="ECO:0000256" key="1">
    <source>
        <dbReference type="ARBA" id="ARBA00002475"/>
    </source>
</evidence>